<feature type="region of interest" description="Disordered" evidence="1">
    <location>
        <begin position="1"/>
        <end position="100"/>
    </location>
</feature>
<evidence type="ECO:0000313" key="3">
    <source>
        <dbReference type="Proteomes" id="UP001189429"/>
    </source>
</evidence>
<accession>A0ABN9TMK9</accession>
<evidence type="ECO:0000256" key="1">
    <source>
        <dbReference type="SAM" id="MobiDB-lite"/>
    </source>
</evidence>
<reference evidence="2" key="1">
    <citation type="submission" date="2023-10" db="EMBL/GenBank/DDBJ databases">
        <authorList>
            <person name="Chen Y."/>
            <person name="Shah S."/>
            <person name="Dougan E. K."/>
            <person name="Thang M."/>
            <person name="Chan C."/>
        </authorList>
    </citation>
    <scope>NUCLEOTIDE SEQUENCE [LARGE SCALE GENOMIC DNA]</scope>
</reference>
<protein>
    <submittedName>
        <fullName evidence="2">Uncharacterized protein</fullName>
    </submittedName>
</protein>
<proteinExistence type="predicted"/>
<sequence length="100" mass="9465">MTLPQGALVDELPPVPGDEPPCGDQVAAHGGHDGGHSGGHAGHGGHEGSHASGHSGDCCGGDHGEGHSHGGGHAHGGGHGSAHGSAVEEPKPVFSMSAGS</sequence>
<keyword evidence="3" id="KW-1185">Reference proteome</keyword>
<name>A0ABN9TMK9_9DINO</name>
<evidence type="ECO:0000313" key="2">
    <source>
        <dbReference type="EMBL" id="CAK0847289.1"/>
    </source>
</evidence>
<dbReference type="EMBL" id="CAUYUJ010014889">
    <property type="protein sequence ID" value="CAK0847289.1"/>
    <property type="molecule type" value="Genomic_DNA"/>
</dbReference>
<feature type="compositionally biased region" description="Gly residues" evidence="1">
    <location>
        <begin position="69"/>
        <end position="81"/>
    </location>
</feature>
<dbReference type="Proteomes" id="UP001189429">
    <property type="component" value="Unassembled WGS sequence"/>
</dbReference>
<organism evidence="2 3">
    <name type="scientific">Prorocentrum cordatum</name>
    <dbReference type="NCBI Taxonomy" id="2364126"/>
    <lineage>
        <taxon>Eukaryota</taxon>
        <taxon>Sar</taxon>
        <taxon>Alveolata</taxon>
        <taxon>Dinophyceae</taxon>
        <taxon>Prorocentrales</taxon>
        <taxon>Prorocentraceae</taxon>
        <taxon>Prorocentrum</taxon>
    </lineage>
</organism>
<gene>
    <name evidence="2" type="ORF">PCOR1329_LOCUS40536</name>
</gene>
<comment type="caution">
    <text evidence="2">The sequence shown here is derived from an EMBL/GenBank/DDBJ whole genome shotgun (WGS) entry which is preliminary data.</text>
</comment>